<dbReference type="FunFam" id="1.10.390.30:FF:000001">
    <property type="entry name" value="TRPM8 channel-associated factor 1"/>
    <property type="match status" value="1"/>
</dbReference>
<dbReference type="Pfam" id="PF17291">
    <property type="entry name" value="M60-like_N"/>
    <property type="match status" value="1"/>
</dbReference>
<dbReference type="MEROPS" id="M98.A03"/>
<dbReference type="Pfam" id="PF13402">
    <property type="entry name" value="Peptidase_M60"/>
    <property type="match status" value="1"/>
</dbReference>
<feature type="domain" description="Peptidase M60" evidence="2">
    <location>
        <begin position="573"/>
        <end position="872"/>
    </location>
</feature>
<dbReference type="InterPro" id="IPR042279">
    <property type="entry name" value="Pep_M60_3"/>
</dbReference>
<dbReference type="Gene3D" id="3.40.390.80">
    <property type="entry name" value="Peptidase M60, enhancin-like domain 2"/>
    <property type="match status" value="1"/>
</dbReference>
<proteinExistence type="inferred from homology"/>
<dbReference type="KEGG" id="acs:100568046"/>
<dbReference type="InterPro" id="IPR051244">
    <property type="entry name" value="TCAF"/>
</dbReference>
<dbReference type="SMART" id="SM01276">
    <property type="entry name" value="M60-like"/>
    <property type="match status" value="1"/>
</dbReference>
<dbReference type="InterPro" id="IPR031161">
    <property type="entry name" value="Peptidase_M60_dom"/>
</dbReference>
<organism evidence="3 4">
    <name type="scientific">Anolis carolinensis</name>
    <name type="common">Green anole</name>
    <name type="synonym">American chameleon</name>
    <dbReference type="NCBI Taxonomy" id="28377"/>
    <lineage>
        <taxon>Eukaryota</taxon>
        <taxon>Metazoa</taxon>
        <taxon>Chordata</taxon>
        <taxon>Craniata</taxon>
        <taxon>Vertebrata</taxon>
        <taxon>Euteleostomi</taxon>
        <taxon>Lepidosauria</taxon>
        <taxon>Squamata</taxon>
        <taxon>Bifurcata</taxon>
        <taxon>Unidentata</taxon>
        <taxon>Episquamata</taxon>
        <taxon>Toxicofera</taxon>
        <taxon>Iguania</taxon>
        <taxon>Dactyloidae</taxon>
        <taxon>Anolis</taxon>
    </lineage>
</organism>
<dbReference type="InParanoid" id="L7MZN3"/>
<protein>
    <recommendedName>
        <fullName evidence="2">Peptidase M60 domain-containing protein</fullName>
    </recommendedName>
</protein>
<sequence length="949" mass="106434">MWKRWQQQVFLKPPRHHSGEDIRALRYNSTQAVPMDSQASYASLVKGIQSLDVTGDFNPCQLLLTGDRAFPVLLSSKDEVLIAASQYGEGRMVVFAHEAMPVLPRFLPLIRNALEWLKPSSTAQVGVHQSMAALSQVLLSNGVKVHPGVPLGDPLGVYCLDAYNGDQAEDLVRFVKRGGGLLIGGQAWHWSYQHGEENVLMEFPGNWVTSVAGVYFTANMGENGIFPVPTEMPRLPLITKSGLDIQRDLNSLLNGVTQFDMYDKIPSPLLIHGNLAFPVAVSDSDETFIGAAYYGRGRVVVASHEGLLNTDSMQTFLLNAIRWLMAGKGGKVGVGSDFYGVHSMLLQAMIPCELTSLQEGLSVYCCSAYSDDEMEKIHEFVSEGGGLLIGGHAWYWTYNHPNSSAIAQFPGNKILNKFGIGIFGETSNSKTYPVRQAGDESLNYNFQKMLSYFKEQVENNQPLHPPYSQWCKKLAQDSAAFLQIPAAKSPIFSSVHKHMVELVQRCGIPDIDANNPIKSNSDKAVLLYMSWDLYNLMPEFQSLVPCLNQHFTKPFPIASPQTIWINGTNNGNEAWRSSGMYVPPAKTVTLIFPSTVLDANLQVQIGCHSDDLSKAGELQRPPVVVRRFQVKSPRVEVSSLWGGLLYIIVPEKSSIGFIYITIEGATMAPYFKHGETSIRAWQDTIRHYPAPWAELETENVILTLPSDDARKVDDPETLLTTWAQMMNAVTKLAFIPPVFPRPERIVTDVQISAGWMHSGYPVMSNVGGIEEMVNMQAFKTKGTWGPIHELGHNQQQSGWEFPPHTTEATCNLWSVYVNETVLNIPRDKAHPELKPCLRKQRIEDYLQKGAQLKDFDVFTALEPYLQLQEAFGWEPYIHIFAEYQKMTKIPNDNKSKMNLWAETFSRRVNKNLGPFFKAWGWPIEDEVSWKLAKTFPSWEEDPMKQYLSL</sequence>
<gene>
    <name evidence="3" type="primary">LOC100568046</name>
</gene>
<keyword evidence="4" id="KW-1185">Reference proteome</keyword>
<dbReference type="FunFam" id="3.40.390.80:FF:000001">
    <property type="entry name" value="TRPM8 channel-associated factor 1"/>
    <property type="match status" value="1"/>
</dbReference>
<name>L7MZN3_ANOCA</name>
<dbReference type="AlphaFoldDB" id="L7MZN3"/>
<dbReference type="InterPro" id="IPR035423">
    <property type="entry name" value="M60-like_N"/>
</dbReference>
<dbReference type="Gene3D" id="1.10.390.30">
    <property type="entry name" value="Peptidase M60, enhancin-like domain 3"/>
    <property type="match status" value="1"/>
</dbReference>
<comment type="similarity">
    <text evidence="1">Belongs to the TCAF family.</text>
</comment>
<reference evidence="3 4" key="1">
    <citation type="submission" date="2009-12" db="EMBL/GenBank/DDBJ databases">
        <title>The Genome Sequence of Anolis carolinensis (Green Anole Lizard).</title>
        <authorList>
            <consortium name="The Genome Sequencing Platform"/>
            <person name="Di Palma F."/>
            <person name="Alfoldi J."/>
            <person name="Heiman D."/>
            <person name="Young S."/>
            <person name="Grabherr M."/>
            <person name="Johnson J."/>
            <person name="Lander E.S."/>
            <person name="Lindblad-Toh K."/>
        </authorList>
    </citation>
    <scope>NUCLEOTIDE SEQUENCE [LARGE SCALE GENOMIC DNA]</scope>
    <source>
        <strain evidence="3 4">JBL SC #1</strain>
    </source>
</reference>
<dbReference type="PANTHER" id="PTHR15730">
    <property type="entry name" value="EXPERIMENTAL AUTOIMMUNE PROSTATITIS ANTIGEN 2-RELATED"/>
    <property type="match status" value="1"/>
</dbReference>
<dbReference type="PROSITE" id="PS51723">
    <property type="entry name" value="PEPTIDASE_M60"/>
    <property type="match status" value="1"/>
</dbReference>
<evidence type="ECO:0000259" key="2">
    <source>
        <dbReference type="PROSITE" id="PS51723"/>
    </source>
</evidence>
<dbReference type="InterPro" id="IPR029062">
    <property type="entry name" value="Class_I_gatase-like"/>
</dbReference>
<dbReference type="eggNOG" id="ENOG502QQUS">
    <property type="taxonomic scope" value="Eukaryota"/>
</dbReference>
<dbReference type="PANTHER" id="PTHR15730:SF5">
    <property type="entry name" value="SI:CH211-210B2.2-RELATED"/>
    <property type="match status" value="1"/>
</dbReference>
<accession>L7MZN3</accession>
<dbReference type="Ensembl" id="ENSACAT00000005731.4">
    <property type="protein sequence ID" value="ENSACAP00000005609.4"/>
    <property type="gene ID" value="ENSACAG00000005702.4"/>
</dbReference>
<reference evidence="3" key="2">
    <citation type="submission" date="2025-08" db="UniProtKB">
        <authorList>
            <consortium name="Ensembl"/>
        </authorList>
    </citation>
    <scope>IDENTIFICATION</scope>
</reference>
<dbReference type="GeneTree" id="ENSGT00390000017365"/>
<dbReference type="HOGENOM" id="CLU_011215_0_0_1"/>
<dbReference type="GO" id="GO:0044325">
    <property type="term" value="F:transmembrane transporter binding"/>
    <property type="evidence" value="ECO:0000318"/>
    <property type="project" value="GO_Central"/>
</dbReference>
<evidence type="ECO:0000313" key="3">
    <source>
        <dbReference type="Ensembl" id="ENSACAP00000005609.4"/>
    </source>
</evidence>
<dbReference type="Proteomes" id="UP000001646">
    <property type="component" value="Chromosome 5"/>
</dbReference>
<dbReference type="GO" id="GO:0005886">
    <property type="term" value="C:plasma membrane"/>
    <property type="evidence" value="ECO:0000318"/>
    <property type="project" value="GO_Central"/>
</dbReference>
<reference evidence="3" key="3">
    <citation type="submission" date="2025-09" db="UniProtKB">
        <authorList>
            <consortium name="Ensembl"/>
        </authorList>
    </citation>
    <scope>IDENTIFICATION</scope>
</reference>
<dbReference type="Bgee" id="ENSACAG00000005702">
    <property type="expression patterns" value="Expressed in skeletal muscle tissue and 1 other cell type or tissue"/>
</dbReference>
<evidence type="ECO:0000256" key="1">
    <source>
        <dbReference type="ARBA" id="ARBA00009770"/>
    </source>
</evidence>
<dbReference type="OrthoDB" id="10260387at2759"/>
<dbReference type="SUPFAM" id="SSF52317">
    <property type="entry name" value="Class I glutamine amidotransferase-like"/>
    <property type="match status" value="1"/>
</dbReference>
<evidence type="ECO:0000313" key="4">
    <source>
        <dbReference type="Proteomes" id="UP000001646"/>
    </source>
</evidence>